<reference evidence="1" key="1">
    <citation type="submission" date="2022-11" db="EMBL/GenBank/DDBJ databases">
        <title>Centuries of genome instability and evolution in soft-shell clam transmissible cancer (bioRxiv).</title>
        <authorList>
            <person name="Hart S.F.M."/>
            <person name="Yonemitsu M.A."/>
            <person name="Giersch R.M."/>
            <person name="Beal B.F."/>
            <person name="Arriagada G."/>
            <person name="Davis B.W."/>
            <person name="Ostrander E.A."/>
            <person name="Goff S.P."/>
            <person name="Metzger M.J."/>
        </authorList>
    </citation>
    <scope>NUCLEOTIDE SEQUENCE</scope>
    <source>
        <strain evidence="1">MELC-2E11</strain>
        <tissue evidence="1">Siphon/mantle</tissue>
    </source>
</reference>
<evidence type="ECO:0000313" key="1">
    <source>
        <dbReference type="EMBL" id="WAR07107.1"/>
    </source>
</evidence>
<gene>
    <name evidence="1" type="ORF">MAR_017065</name>
</gene>
<dbReference type="InterPro" id="IPR016186">
    <property type="entry name" value="C-type_lectin-like/link_sf"/>
</dbReference>
<dbReference type="InterPro" id="IPR016187">
    <property type="entry name" value="CTDL_fold"/>
</dbReference>
<dbReference type="EMBL" id="CP111017">
    <property type="protein sequence ID" value="WAR07107.1"/>
    <property type="molecule type" value="Genomic_DNA"/>
</dbReference>
<proteinExistence type="predicted"/>
<evidence type="ECO:0000313" key="2">
    <source>
        <dbReference type="Proteomes" id="UP001164746"/>
    </source>
</evidence>
<dbReference type="Proteomes" id="UP001164746">
    <property type="component" value="Chromosome 6"/>
</dbReference>
<sequence>MKGWKEYAGVCYKVSAGAFNWTSGDEHCKDVGGSLATFNGVVLNFLRNMVSELLSNDTPVWIAMPENQVGCYYLQGAGGAFSTTPCEEEHRVGRNFIICNECGKRLVLGGASKLTSKELKAILVANDLLLYSCGTCLLPGGQNQDTIVVREGTEGNV</sequence>
<protein>
    <recommendedName>
        <fullName evidence="3">C-type lectin domain-containing protein</fullName>
    </recommendedName>
</protein>
<accession>A0ABY7EE82</accession>
<dbReference type="Gene3D" id="3.10.100.10">
    <property type="entry name" value="Mannose-Binding Protein A, subunit A"/>
    <property type="match status" value="1"/>
</dbReference>
<name>A0ABY7EE82_MYAAR</name>
<keyword evidence="2" id="KW-1185">Reference proteome</keyword>
<dbReference type="SUPFAM" id="SSF56436">
    <property type="entry name" value="C-type lectin-like"/>
    <property type="match status" value="1"/>
</dbReference>
<organism evidence="1 2">
    <name type="scientific">Mya arenaria</name>
    <name type="common">Soft-shell clam</name>
    <dbReference type="NCBI Taxonomy" id="6604"/>
    <lineage>
        <taxon>Eukaryota</taxon>
        <taxon>Metazoa</taxon>
        <taxon>Spiralia</taxon>
        <taxon>Lophotrochozoa</taxon>
        <taxon>Mollusca</taxon>
        <taxon>Bivalvia</taxon>
        <taxon>Autobranchia</taxon>
        <taxon>Heteroconchia</taxon>
        <taxon>Euheterodonta</taxon>
        <taxon>Imparidentia</taxon>
        <taxon>Neoheterodontei</taxon>
        <taxon>Myida</taxon>
        <taxon>Myoidea</taxon>
        <taxon>Myidae</taxon>
        <taxon>Mya</taxon>
    </lineage>
</organism>
<dbReference type="CDD" id="cd00037">
    <property type="entry name" value="CLECT"/>
    <property type="match status" value="1"/>
</dbReference>
<evidence type="ECO:0008006" key="3">
    <source>
        <dbReference type="Google" id="ProtNLM"/>
    </source>
</evidence>